<gene>
    <name evidence="1" type="ORF">SEVIR_9G323501v2</name>
</gene>
<dbReference type="Gramene" id="TKV94858">
    <property type="protein sequence ID" value="TKV94858"/>
    <property type="gene ID" value="SEVIR_9G323501v2"/>
</dbReference>
<sequence length="136" mass="15448">MLPHDPALPNPRRRHTRIPPAVATCVGQPRHQRSSCVLTHLAPPPLLRSSLSSAGASPSPLMSGSCTTCCWFPTSWDSRPFRLRAPGRHHQEKLNFLESKISAYRFELRNMARIIYELKDRLEVEKRNNSFYSPTG</sequence>
<organism evidence="1 2">
    <name type="scientific">Setaria viridis</name>
    <name type="common">Green bristlegrass</name>
    <name type="synonym">Setaria italica subsp. viridis</name>
    <dbReference type="NCBI Taxonomy" id="4556"/>
    <lineage>
        <taxon>Eukaryota</taxon>
        <taxon>Viridiplantae</taxon>
        <taxon>Streptophyta</taxon>
        <taxon>Embryophyta</taxon>
        <taxon>Tracheophyta</taxon>
        <taxon>Spermatophyta</taxon>
        <taxon>Magnoliopsida</taxon>
        <taxon>Liliopsida</taxon>
        <taxon>Poales</taxon>
        <taxon>Poaceae</taxon>
        <taxon>PACMAD clade</taxon>
        <taxon>Panicoideae</taxon>
        <taxon>Panicodae</taxon>
        <taxon>Paniceae</taxon>
        <taxon>Cenchrinae</taxon>
        <taxon>Setaria</taxon>
    </lineage>
</organism>
<dbReference type="Proteomes" id="UP000298652">
    <property type="component" value="Chromosome 9"/>
</dbReference>
<reference evidence="1" key="1">
    <citation type="submission" date="2019-03" db="EMBL/GenBank/DDBJ databases">
        <title>WGS assembly of Setaria viridis.</title>
        <authorList>
            <person name="Huang P."/>
            <person name="Jenkins J."/>
            <person name="Grimwood J."/>
            <person name="Barry K."/>
            <person name="Healey A."/>
            <person name="Mamidi S."/>
            <person name="Sreedasyam A."/>
            <person name="Shu S."/>
            <person name="Feldman M."/>
            <person name="Wu J."/>
            <person name="Yu Y."/>
            <person name="Chen C."/>
            <person name="Johnson J."/>
            <person name="Rokhsar D."/>
            <person name="Baxter I."/>
            <person name="Schmutz J."/>
            <person name="Brutnell T."/>
            <person name="Kellogg E."/>
        </authorList>
    </citation>
    <scope>NUCLEOTIDE SEQUENCE [LARGE SCALE GENOMIC DNA]</scope>
</reference>
<keyword evidence="2" id="KW-1185">Reference proteome</keyword>
<dbReference type="EMBL" id="CM016560">
    <property type="protein sequence ID" value="TKV94858.1"/>
    <property type="molecule type" value="Genomic_DNA"/>
</dbReference>
<evidence type="ECO:0000313" key="2">
    <source>
        <dbReference type="Proteomes" id="UP000298652"/>
    </source>
</evidence>
<protein>
    <submittedName>
        <fullName evidence="1">Uncharacterized protein</fullName>
    </submittedName>
</protein>
<proteinExistence type="predicted"/>
<name>A0A4U6T345_SETVI</name>
<evidence type="ECO:0000313" key="1">
    <source>
        <dbReference type="EMBL" id="TKV94858.1"/>
    </source>
</evidence>
<dbReference type="AlphaFoldDB" id="A0A4U6T345"/>
<accession>A0A4U6T345</accession>